<dbReference type="EMBL" id="JAVREN010000039">
    <property type="protein sequence ID" value="MDT0309492.1"/>
    <property type="molecule type" value="Genomic_DNA"/>
</dbReference>
<protein>
    <submittedName>
        <fullName evidence="1">Uncharacterized protein</fullName>
    </submittedName>
</protein>
<accession>A0ABU2LDA6</accession>
<dbReference type="RefSeq" id="WP_311632454.1">
    <property type="nucleotide sequence ID" value="NZ_JAVREN010000039.1"/>
</dbReference>
<organism evidence="1 2">
    <name type="scientific">Streptomyces boetiae</name>
    <dbReference type="NCBI Taxonomy" id="3075541"/>
    <lineage>
        <taxon>Bacteria</taxon>
        <taxon>Bacillati</taxon>
        <taxon>Actinomycetota</taxon>
        <taxon>Actinomycetes</taxon>
        <taxon>Kitasatosporales</taxon>
        <taxon>Streptomycetaceae</taxon>
        <taxon>Streptomyces</taxon>
    </lineage>
</organism>
<comment type="caution">
    <text evidence="1">The sequence shown here is derived from an EMBL/GenBank/DDBJ whole genome shotgun (WGS) entry which is preliminary data.</text>
</comment>
<gene>
    <name evidence="1" type="ORF">RM780_21385</name>
</gene>
<dbReference type="Proteomes" id="UP001183388">
    <property type="component" value="Unassembled WGS sequence"/>
</dbReference>
<proteinExistence type="predicted"/>
<evidence type="ECO:0000313" key="1">
    <source>
        <dbReference type="EMBL" id="MDT0309492.1"/>
    </source>
</evidence>
<reference evidence="2" key="1">
    <citation type="submission" date="2023-07" db="EMBL/GenBank/DDBJ databases">
        <title>30 novel species of actinomycetes from the DSMZ collection.</title>
        <authorList>
            <person name="Nouioui I."/>
        </authorList>
    </citation>
    <scope>NUCLEOTIDE SEQUENCE [LARGE SCALE GENOMIC DNA]</scope>
    <source>
        <strain evidence="2">DSM 44917</strain>
    </source>
</reference>
<keyword evidence="2" id="KW-1185">Reference proteome</keyword>
<sequence>MISPGRHPKKDIQKALDEARNAGLAVEYCKDGHRWGWVICCGCKAKEVVHGDA</sequence>
<evidence type="ECO:0000313" key="2">
    <source>
        <dbReference type="Proteomes" id="UP001183388"/>
    </source>
</evidence>
<name>A0ABU2LDA6_9ACTN</name>